<dbReference type="InterPro" id="IPR003094">
    <property type="entry name" value="6Pfruct_kin"/>
</dbReference>
<dbReference type="InterPro" id="IPR015943">
    <property type="entry name" value="WD40/YVTN_repeat-like_dom_sf"/>
</dbReference>
<dbReference type="Proteomes" id="UP001187531">
    <property type="component" value="Unassembled WGS sequence"/>
</dbReference>
<feature type="domain" description="6-phosphofructo-2-kinase" evidence="7">
    <location>
        <begin position="1"/>
        <end position="206"/>
    </location>
</feature>
<dbReference type="CDD" id="cd07067">
    <property type="entry name" value="HP_PGM_like"/>
    <property type="match status" value="1"/>
</dbReference>
<dbReference type="GO" id="GO:0003873">
    <property type="term" value="F:6-phosphofructo-2-kinase activity"/>
    <property type="evidence" value="ECO:0007669"/>
    <property type="project" value="InterPro"/>
</dbReference>
<dbReference type="Pfam" id="PF01591">
    <property type="entry name" value="6PF2K"/>
    <property type="match status" value="1"/>
</dbReference>
<dbReference type="FunFam" id="2.130.10.10:FF:001116">
    <property type="entry name" value="GM10830"/>
    <property type="match status" value="1"/>
</dbReference>
<organism evidence="8 9">
    <name type="scientific">Artemia franciscana</name>
    <name type="common">Brine shrimp</name>
    <name type="synonym">Artemia sanfranciscana</name>
    <dbReference type="NCBI Taxonomy" id="6661"/>
    <lineage>
        <taxon>Eukaryota</taxon>
        <taxon>Metazoa</taxon>
        <taxon>Ecdysozoa</taxon>
        <taxon>Arthropoda</taxon>
        <taxon>Crustacea</taxon>
        <taxon>Branchiopoda</taxon>
        <taxon>Anostraca</taxon>
        <taxon>Artemiidae</taxon>
        <taxon>Artemia</taxon>
    </lineage>
</organism>
<evidence type="ECO:0000256" key="2">
    <source>
        <dbReference type="ARBA" id="ARBA00022741"/>
    </source>
</evidence>
<dbReference type="InterPro" id="IPR013079">
    <property type="entry name" value="6Phosfructo_kin"/>
</dbReference>
<sequence>MVGLPARGKTYIAKKLSRYLNWIGINTKVFNLGEYRRHTTDAYKTHDFFRQDNEEAMAIRAKCCLDALTDVCNWLEEGGEVAVFDATNTTIDRRQLIHSIVTEQMGYKLFFVESICDDPKIVESNIKEVKVNSPDYMGIDQEKALEDFLKRIQHYQERYETLDEKREKYLSYMKIFNTGEKITVHKHEGHIQSRIVYYLMNIHITPRTIYFTRHGESEYNLNGKIGGDSSLSERGREYAEALAKFVKQQKLPNLRIWTSWMKRTVQTAGMITEAPQERWRALNELDAGICEELTYEEIKAKYPQEFAARDANKFSYRYPRGESYEDLVARLEPVIMELERQTNVLVVCHQAVLRCLLAYFLDYPAEELPYIKVPLHTVIKLTPIAYGCNVEYLHLPISAVDTHRPKPPAAEVNSRKSSTMSIRDFAPVDSRQEQINVVPGFLDDKFRGKPSDMSETDGEVELIASRMMFFFFVIMAYRFKAMAQIQGLPPVHIPAGIPRVPGFLPNAGLRPVAQFQPGVMPPGHFQRTPQQPTSFYRPFKPMMIGMEVDYEGKKLRKSMMRKTVDYNSSVVRYLNDRIWQRDYRDRRALQPDVTYYPDIYPPSAYPDNAVNTVTTRYTKVATNKMRCPIFCLSWTPEGRRLITGASSGEFTLWNGLTYNFETILQAHDTSVRTMVWSHDDSWMITGDQNGFVKYWQSNMNNVKMFQAHKEPLRGISFSPSDQKFATCSDDGTVRIWDFIRCEEERILR</sequence>
<protein>
    <recommendedName>
        <fullName evidence="7">6-phosphofructo-2-kinase domain-containing protein</fullName>
    </recommendedName>
</protein>
<dbReference type="SUPFAM" id="SSF52540">
    <property type="entry name" value="P-loop containing nucleoside triphosphate hydrolases"/>
    <property type="match status" value="1"/>
</dbReference>
<keyword evidence="6" id="KW-0853">WD repeat</keyword>
<dbReference type="InterPro" id="IPR029033">
    <property type="entry name" value="His_PPase_superfam"/>
</dbReference>
<dbReference type="InterPro" id="IPR001680">
    <property type="entry name" value="WD40_rpt"/>
</dbReference>
<dbReference type="FunFam" id="3.40.50.300:FF:000644">
    <property type="entry name" value="GpmB, Fructose-2,6-bisphosphatase"/>
    <property type="match status" value="1"/>
</dbReference>
<dbReference type="GO" id="GO:0006000">
    <property type="term" value="P:fructose metabolic process"/>
    <property type="evidence" value="ECO:0007669"/>
    <property type="project" value="InterPro"/>
</dbReference>
<dbReference type="SMART" id="SM00855">
    <property type="entry name" value="PGAM"/>
    <property type="match status" value="1"/>
</dbReference>
<dbReference type="SUPFAM" id="SSF50978">
    <property type="entry name" value="WD40 repeat-like"/>
    <property type="match status" value="1"/>
</dbReference>
<feature type="active site" description="Tele-phosphohistidine intermediate" evidence="4">
    <location>
        <position position="214"/>
    </location>
</feature>
<evidence type="ECO:0000256" key="4">
    <source>
        <dbReference type="PIRSR" id="PIRSR613078-1"/>
    </source>
</evidence>
<dbReference type="InterPro" id="IPR013078">
    <property type="entry name" value="His_Pase_superF_clade-1"/>
</dbReference>
<feature type="repeat" description="WD" evidence="6">
    <location>
        <begin position="705"/>
        <end position="737"/>
    </location>
</feature>
<dbReference type="Pfam" id="PF00300">
    <property type="entry name" value="His_Phos_1"/>
    <property type="match status" value="1"/>
</dbReference>
<feature type="active site" description="Proton donor/acceptor" evidence="4">
    <location>
        <position position="284"/>
    </location>
</feature>
<proteinExistence type="inferred from homology"/>
<dbReference type="PRINTS" id="PR00991">
    <property type="entry name" value="6PFRUCTKNASE"/>
</dbReference>
<evidence type="ECO:0000313" key="8">
    <source>
        <dbReference type="EMBL" id="KAK2727597.1"/>
    </source>
</evidence>
<dbReference type="PROSITE" id="PS50294">
    <property type="entry name" value="WD_REPEATS_REGION"/>
    <property type="match status" value="2"/>
</dbReference>
<comment type="similarity">
    <text evidence="1">In the C-terminal section; belongs to the phosphoglycerate mutase family.</text>
</comment>
<feature type="repeat" description="WD" evidence="6">
    <location>
        <begin position="622"/>
        <end position="654"/>
    </location>
</feature>
<dbReference type="PANTHER" id="PTHR10606">
    <property type="entry name" value="6-PHOSPHOFRUCTO-2-KINASE/FRUCTOSE-2,6-BISPHOSPHATASE"/>
    <property type="match status" value="1"/>
</dbReference>
<evidence type="ECO:0000313" key="9">
    <source>
        <dbReference type="Proteomes" id="UP001187531"/>
    </source>
</evidence>
<reference evidence="8" key="1">
    <citation type="submission" date="2023-07" db="EMBL/GenBank/DDBJ databases">
        <title>Chromosome-level genome assembly of Artemia franciscana.</title>
        <authorList>
            <person name="Jo E."/>
        </authorList>
    </citation>
    <scope>NUCLEOTIDE SEQUENCE</scope>
    <source>
        <tissue evidence="8">Whole body</tissue>
    </source>
</reference>
<dbReference type="GO" id="GO:0005524">
    <property type="term" value="F:ATP binding"/>
    <property type="evidence" value="ECO:0007669"/>
    <property type="project" value="UniProtKB-KW"/>
</dbReference>
<keyword evidence="2" id="KW-0547">Nucleotide-binding</keyword>
<dbReference type="GO" id="GO:0005829">
    <property type="term" value="C:cytosol"/>
    <property type="evidence" value="ECO:0007669"/>
    <property type="project" value="TreeGrafter"/>
</dbReference>
<dbReference type="Gene3D" id="2.130.10.10">
    <property type="entry name" value="YVTN repeat-like/Quinoprotein amine dehydrogenase"/>
    <property type="match status" value="1"/>
</dbReference>
<dbReference type="AlphaFoldDB" id="A0AA88IUH8"/>
<dbReference type="EMBL" id="JAVRJZ010000001">
    <property type="protein sequence ID" value="KAK2727597.1"/>
    <property type="molecule type" value="Genomic_DNA"/>
</dbReference>
<dbReference type="PROSITE" id="PS50082">
    <property type="entry name" value="WD_REPEATS_2"/>
    <property type="match status" value="3"/>
</dbReference>
<dbReference type="GO" id="GO:0004331">
    <property type="term" value="F:fructose-2,6-bisphosphate 2-phosphatase activity"/>
    <property type="evidence" value="ECO:0007669"/>
    <property type="project" value="TreeGrafter"/>
</dbReference>
<dbReference type="Pfam" id="PF00400">
    <property type="entry name" value="WD40"/>
    <property type="match status" value="3"/>
</dbReference>
<keyword evidence="3" id="KW-0067">ATP-binding</keyword>
<evidence type="ECO:0000259" key="7">
    <source>
        <dbReference type="Pfam" id="PF01591"/>
    </source>
</evidence>
<dbReference type="PANTHER" id="PTHR10606:SF44">
    <property type="entry name" value="6-PHOSPHOFRUCTO 2-KINASE_FRUCTOSE 2,6-BISPHOSPHATASE LONG FORM"/>
    <property type="match status" value="1"/>
</dbReference>
<keyword evidence="9" id="KW-1185">Reference proteome</keyword>
<feature type="binding site" evidence="5">
    <location>
        <position position="263"/>
    </location>
    <ligand>
        <name>substrate</name>
    </ligand>
</feature>
<evidence type="ECO:0000256" key="3">
    <source>
        <dbReference type="ARBA" id="ARBA00022840"/>
    </source>
</evidence>
<dbReference type="InterPro" id="IPR036322">
    <property type="entry name" value="WD40_repeat_dom_sf"/>
</dbReference>
<dbReference type="InterPro" id="IPR027417">
    <property type="entry name" value="P-loop_NTPase"/>
</dbReference>
<feature type="repeat" description="WD" evidence="6">
    <location>
        <begin position="664"/>
        <end position="696"/>
    </location>
</feature>
<name>A0AA88IUH8_ARTSF</name>
<dbReference type="GO" id="GO:0006003">
    <property type="term" value="P:fructose 2,6-bisphosphate metabolic process"/>
    <property type="evidence" value="ECO:0007669"/>
    <property type="project" value="InterPro"/>
</dbReference>
<comment type="caution">
    <text evidence="8">The sequence shown here is derived from an EMBL/GenBank/DDBJ whole genome shotgun (WGS) entry which is preliminary data.</text>
</comment>
<dbReference type="SUPFAM" id="SSF53254">
    <property type="entry name" value="Phosphoglycerate mutase-like"/>
    <property type="match status" value="1"/>
</dbReference>
<dbReference type="Gene3D" id="3.40.50.1240">
    <property type="entry name" value="Phosphoglycerate mutase-like"/>
    <property type="match status" value="1"/>
</dbReference>
<dbReference type="SMART" id="SM00320">
    <property type="entry name" value="WD40"/>
    <property type="match status" value="3"/>
</dbReference>
<feature type="binding site" evidence="5">
    <location>
        <begin position="213"/>
        <end position="220"/>
    </location>
    <ligand>
        <name>substrate</name>
    </ligand>
</feature>
<evidence type="ECO:0000256" key="5">
    <source>
        <dbReference type="PIRSR" id="PIRSR613078-2"/>
    </source>
</evidence>
<evidence type="ECO:0000256" key="6">
    <source>
        <dbReference type="PROSITE-ProRule" id="PRU00221"/>
    </source>
</evidence>
<evidence type="ECO:0000256" key="1">
    <source>
        <dbReference type="ARBA" id="ARBA00008408"/>
    </source>
</evidence>
<feature type="non-terminal residue" evidence="8">
    <location>
        <position position="748"/>
    </location>
</feature>
<dbReference type="Gene3D" id="3.40.50.300">
    <property type="entry name" value="P-loop containing nucleotide triphosphate hydrolases"/>
    <property type="match status" value="1"/>
</dbReference>
<dbReference type="FunFam" id="3.40.50.1240:FF:000001">
    <property type="entry name" value="6-phosphofructo-2-kinase/fructose-2, 6-bisphosphatase 3 isoform 2"/>
    <property type="match status" value="1"/>
</dbReference>
<gene>
    <name evidence="8" type="ORF">QYM36_008171</name>
</gene>
<accession>A0AA88IUH8</accession>